<proteinExistence type="predicted"/>
<evidence type="ECO:0000313" key="3">
    <source>
        <dbReference type="Proteomes" id="UP000199184"/>
    </source>
</evidence>
<dbReference type="CDD" id="cd00009">
    <property type="entry name" value="AAA"/>
    <property type="match status" value="1"/>
</dbReference>
<dbReference type="EMBL" id="FMAI01000067">
    <property type="protein sequence ID" value="SCB56026.1"/>
    <property type="molecule type" value="Genomic_DNA"/>
</dbReference>
<organism evidence="2 3">
    <name type="scientific">Bradyrhizobium shewense</name>
    <dbReference type="NCBI Taxonomy" id="1761772"/>
    <lineage>
        <taxon>Bacteria</taxon>
        <taxon>Pseudomonadati</taxon>
        <taxon>Pseudomonadota</taxon>
        <taxon>Alphaproteobacteria</taxon>
        <taxon>Hyphomicrobiales</taxon>
        <taxon>Nitrobacteraceae</taxon>
        <taxon>Bradyrhizobium</taxon>
    </lineage>
</organism>
<dbReference type="Gene3D" id="3.40.50.300">
    <property type="entry name" value="P-loop containing nucleotide triphosphate hydrolases"/>
    <property type="match status" value="1"/>
</dbReference>
<reference evidence="3" key="1">
    <citation type="submission" date="2016-08" db="EMBL/GenBank/DDBJ databases">
        <authorList>
            <person name="Varghese N."/>
            <person name="Submissions Spin"/>
        </authorList>
    </citation>
    <scope>NUCLEOTIDE SEQUENCE [LARGE SCALE GENOMIC DNA]</scope>
    <source>
        <strain evidence="3">ERR11</strain>
    </source>
</reference>
<gene>
    <name evidence="2" type="ORF">GA0061098_10673</name>
</gene>
<feature type="domain" description="IstB-like ATP-binding" evidence="1">
    <location>
        <begin position="3"/>
        <end position="74"/>
    </location>
</feature>
<evidence type="ECO:0000259" key="1">
    <source>
        <dbReference type="Pfam" id="PF01695"/>
    </source>
</evidence>
<dbReference type="Pfam" id="PF01695">
    <property type="entry name" value="IstB_IS21"/>
    <property type="match status" value="1"/>
</dbReference>
<name>A0A1C3XVG8_9BRAD</name>
<dbReference type="Proteomes" id="UP000199184">
    <property type="component" value="Unassembled WGS sequence"/>
</dbReference>
<dbReference type="InterPro" id="IPR002611">
    <property type="entry name" value="IstB_ATP-bd"/>
</dbReference>
<dbReference type="InterPro" id="IPR027417">
    <property type="entry name" value="P-loop_NTPase"/>
</dbReference>
<protein>
    <submittedName>
        <fullName evidence="2">IstB-like ATP binding protein</fullName>
    </submittedName>
</protein>
<keyword evidence="3" id="KW-1185">Reference proteome</keyword>
<accession>A0A1C3XVG8</accession>
<dbReference type="AlphaFoldDB" id="A0A1C3XVG8"/>
<sequence length="129" mass="14123">MALKLAHCRDVKELAGFDFEARDLAASRWIANGENMLLLGPPGVGKTRLSIALGREAILAGYTVQFTTATTLVLASLRRMASDAWMRNCWLWRSQSCRSSTNSATCRLNPTRRICSSSWATGATELAPC</sequence>
<dbReference type="SUPFAM" id="SSF52540">
    <property type="entry name" value="P-loop containing nucleoside triphosphate hydrolases"/>
    <property type="match status" value="1"/>
</dbReference>
<dbReference type="GO" id="GO:0005524">
    <property type="term" value="F:ATP binding"/>
    <property type="evidence" value="ECO:0007669"/>
    <property type="project" value="InterPro"/>
</dbReference>
<evidence type="ECO:0000313" key="2">
    <source>
        <dbReference type="EMBL" id="SCB56026.1"/>
    </source>
</evidence>